<evidence type="ECO:0000313" key="1">
    <source>
        <dbReference type="EMBL" id="RDH23018.1"/>
    </source>
</evidence>
<organism evidence="1 2">
    <name type="scientific">Aspergillus niger ATCC 13496</name>
    <dbReference type="NCBI Taxonomy" id="1353008"/>
    <lineage>
        <taxon>Eukaryota</taxon>
        <taxon>Fungi</taxon>
        <taxon>Dikarya</taxon>
        <taxon>Ascomycota</taxon>
        <taxon>Pezizomycotina</taxon>
        <taxon>Eurotiomycetes</taxon>
        <taxon>Eurotiomycetidae</taxon>
        <taxon>Eurotiales</taxon>
        <taxon>Aspergillaceae</taxon>
        <taxon>Aspergillus</taxon>
        <taxon>Aspergillus subgen. Circumdati</taxon>
    </lineage>
</organism>
<dbReference type="AlphaFoldDB" id="A0A370C589"/>
<protein>
    <submittedName>
        <fullName evidence="1">Uncharacterized protein</fullName>
    </submittedName>
</protein>
<name>A0A370C589_ASPNG</name>
<dbReference type="EMBL" id="KZ851905">
    <property type="protein sequence ID" value="RDH23018.1"/>
    <property type="molecule type" value="Genomic_DNA"/>
</dbReference>
<dbReference type="VEuPathDB" id="FungiDB:M747DRAFT_313067"/>
<gene>
    <name evidence="1" type="ORF">M747DRAFT_313067</name>
</gene>
<dbReference type="Proteomes" id="UP000253845">
    <property type="component" value="Unassembled WGS sequence"/>
</dbReference>
<evidence type="ECO:0000313" key="2">
    <source>
        <dbReference type="Proteomes" id="UP000253845"/>
    </source>
</evidence>
<sequence length="280" mass="30777">MPLVTVLTLANNGLPTIFLVIDSLESARDMSPTRFELADRSNAREVLRLTYAKSNLPPMDRFVLAAFPTVGLNPLTLRGFLGLRAKPKLHVLELSPSALSCHFRQAGQCDGIASTYCSRSKAWDIAPGKDFPNMLIRFRNLASAPATAFLIVFRFQRSNPETTAFPGAAVTLLDSCDGIELKIQKRETYMADYQYPFTTSHYKHTLMGSPTPYAGPGGSDYRSLAYLGKDRTLSVDPSGNIFSAICWKGYDPLESDLSTEYRWISVVASFQGPTPGSEAS</sequence>
<reference evidence="1 2" key="1">
    <citation type="submission" date="2018-07" db="EMBL/GenBank/DDBJ databases">
        <title>Section-level genome sequencing of Aspergillus section Nigri to investigate inter- and intra-species variation.</title>
        <authorList>
            <consortium name="DOE Joint Genome Institute"/>
            <person name="Vesth T.C."/>
            <person name="Nybo J.L."/>
            <person name="Theobald S."/>
            <person name="Frisvad J.C."/>
            <person name="Larsen T.O."/>
            <person name="Nielsen K.F."/>
            <person name="Hoof J.B."/>
            <person name="Brandl J."/>
            <person name="Salamov A."/>
            <person name="Riley R."/>
            <person name="Gladden J.M."/>
            <person name="Phatale P."/>
            <person name="Nielsen M.T."/>
            <person name="Lyhne E.K."/>
            <person name="Kogle M.E."/>
            <person name="Strasser K."/>
            <person name="McDonnell E."/>
            <person name="Barry K."/>
            <person name="Clum A."/>
            <person name="Chen C."/>
            <person name="Nolan M."/>
            <person name="Sandor L."/>
            <person name="Kuo A."/>
            <person name="Lipzen A."/>
            <person name="Hainaut M."/>
            <person name="Drula E."/>
            <person name="Tsang A."/>
            <person name="Magnuson J.K."/>
            <person name="Henrissat B."/>
            <person name="Wiebenga A."/>
            <person name="Simmons B.A."/>
            <person name="Makela M.R."/>
            <person name="De vries R.P."/>
            <person name="Grigoriev I.V."/>
            <person name="Mortensen U.H."/>
            <person name="Baker S.E."/>
            <person name="Andersen M.R."/>
        </authorList>
    </citation>
    <scope>NUCLEOTIDE SEQUENCE [LARGE SCALE GENOMIC DNA]</scope>
    <source>
        <strain evidence="1 2">ATCC 13496</strain>
    </source>
</reference>
<proteinExistence type="predicted"/>
<accession>A0A370C589</accession>